<accession>A0A4Y9XLL4</accession>
<gene>
    <name evidence="2" type="ORF">EVG20_g11237</name>
</gene>
<dbReference type="EMBL" id="SEOQ01001651">
    <property type="protein sequence ID" value="TFY50955.1"/>
    <property type="molecule type" value="Genomic_DNA"/>
</dbReference>
<name>A0A4Y9XLL4_9AGAM</name>
<dbReference type="Gene3D" id="1.20.1050.10">
    <property type="match status" value="1"/>
</dbReference>
<evidence type="ECO:0000259" key="1">
    <source>
        <dbReference type="Pfam" id="PF22041"/>
    </source>
</evidence>
<dbReference type="AlphaFoldDB" id="A0A4Y9XLL4"/>
<sequence length="70" mass="8031">MFQAMFIDVTSERVMLPMFKTSIEKIVHQLSPESSAYFRRTREVAFGVKIEEIAPQGPARDNVWKEALDG</sequence>
<protein>
    <recommendedName>
        <fullName evidence="1">Glutathione S-transferase UstS-like C-terminal domain-containing protein</fullName>
    </recommendedName>
</protein>
<comment type="caution">
    <text evidence="2">The sequence shown here is derived from an EMBL/GenBank/DDBJ whole genome shotgun (WGS) entry which is preliminary data.</text>
</comment>
<dbReference type="Proteomes" id="UP000298327">
    <property type="component" value="Unassembled WGS sequence"/>
</dbReference>
<evidence type="ECO:0000313" key="3">
    <source>
        <dbReference type="Proteomes" id="UP000298327"/>
    </source>
</evidence>
<dbReference type="OrthoDB" id="4951845at2759"/>
<keyword evidence="3" id="KW-1185">Reference proteome</keyword>
<dbReference type="InterPro" id="IPR054416">
    <property type="entry name" value="GST_UstS-like_C"/>
</dbReference>
<reference evidence="2 3" key="1">
    <citation type="submission" date="2019-02" db="EMBL/GenBank/DDBJ databases">
        <title>Genome sequencing of the rare red list fungi Dentipellis fragilis.</title>
        <authorList>
            <person name="Buettner E."/>
            <person name="Kellner H."/>
        </authorList>
    </citation>
    <scope>NUCLEOTIDE SEQUENCE [LARGE SCALE GENOMIC DNA]</scope>
    <source>
        <strain evidence="2 3">DSM 105465</strain>
    </source>
</reference>
<evidence type="ECO:0000313" key="2">
    <source>
        <dbReference type="EMBL" id="TFY50955.1"/>
    </source>
</evidence>
<feature type="domain" description="Glutathione S-transferase UstS-like C-terminal" evidence="1">
    <location>
        <begin position="2"/>
        <end position="67"/>
    </location>
</feature>
<proteinExistence type="predicted"/>
<dbReference type="Pfam" id="PF22041">
    <property type="entry name" value="GST_C_7"/>
    <property type="match status" value="1"/>
</dbReference>
<organism evidence="2 3">
    <name type="scientific">Dentipellis fragilis</name>
    <dbReference type="NCBI Taxonomy" id="205917"/>
    <lineage>
        <taxon>Eukaryota</taxon>
        <taxon>Fungi</taxon>
        <taxon>Dikarya</taxon>
        <taxon>Basidiomycota</taxon>
        <taxon>Agaricomycotina</taxon>
        <taxon>Agaricomycetes</taxon>
        <taxon>Russulales</taxon>
        <taxon>Hericiaceae</taxon>
        <taxon>Dentipellis</taxon>
    </lineage>
</organism>